<sequence>MTITKRLSIVIIAIAVTMAFMPMMSQNQIYAASKKPATVKITKVSVKGTTVTVKWKKAKRAKKYQVKAGTKIVKTTSKTSAVFKVKKSCTVKVRGVNGKKKGSYSKSKKVTIKTPSKPKNPQSKEGKVHSETIAIDKDFNYGSLVVGDTYMLKTKFAPEPYKVKVTSIEDRGGVCGTGVGGTTEHGGKFYYSYANKNAHGNTCEYYDFSDSVTDNDMALAMIGERDVPYSCVSIDGAGFQWELKSKAGSGVTFYWTLDGTEPKIGQKDRYGTTEYFHYDNKPVENVKLAGTVTEGNTDIMGKEANDRKGKQFYWVKGYQGNNLVYESITHLE</sequence>
<evidence type="ECO:0000313" key="3">
    <source>
        <dbReference type="Proteomes" id="UP000474676"/>
    </source>
</evidence>
<dbReference type="RefSeq" id="WP_154574605.1">
    <property type="nucleotide sequence ID" value="NZ_VUMZ01000006.1"/>
</dbReference>
<dbReference type="AlphaFoldDB" id="A0A6L5Y681"/>
<accession>A0A6L5Y681</accession>
<gene>
    <name evidence="2" type="ORF">FYJ64_07690</name>
</gene>
<reference evidence="2 3" key="1">
    <citation type="submission" date="2019-08" db="EMBL/GenBank/DDBJ databases">
        <title>In-depth cultivation of the pig gut microbiome towards novel bacterial diversity and tailored functional studies.</title>
        <authorList>
            <person name="Wylensek D."/>
            <person name="Hitch T.C.A."/>
            <person name="Clavel T."/>
        </authorList>
    </citation>
    <scope>NUCLEOTIDE SEQUENCE [LARGE SCALE GENOMIC DNA]</scope>
    <source>
        <strain evidence="2 3">WCA-MUC-591-APC-3H</strain>
    </source>
</reference>
<keyword evidence="3" id="KW-1185">Reference proteome</keyword>
<evidence type="ECO:0000313" key="2">
    <source>
        <dbReference type="EMBL" id="MST52190.1"/>
    </source>
</evidence>
<dbReference type="Proteomes" id="UP000474676">
    <property type="component" value="Unassembled WGS sequence"/>
</dbReference>
<feature type="compositionally biased region" description="Basic residues" evidence="1">
    <location>
        <begin position="98"/>
        <end position="111"/>
    </location>
</feature>
<name>A0A6L5Y681_9FIRM</name>
<evidence type="ECO:0008006" key="4">
    <source>
        <dbReference type="Google" id="ProtNLM"/>
    </source>
</evidence>
<proteinExistence type="predicted"/>
<protein>
    <recommendedName>
        <fullName evidence="4">Fibronectin type-III domain-containing protein</fullName>
    </recommendedName>
</protein>
<dbReference type="EMBL" id="VUMZ01000006">
    <property type="protein sequence ID" value="MST52190.1"/>
    <property type="molecule type" value="Genomic_DNA"/>
</dbReference>
<evidence type="ECO:0000256" key="1">
    <source>
        <dbReference type="SAM" id="MobiDB-lite"/>
    </source>
</evidence>
<comment type="caution">
    <text evidence="2">The sequence shown here is derived from an EMBL/GenBank/DDBJ whole genome shotgun (WGS) entry which is preliminary data.</text>
</comment>
<dbReference type="GeneID" id="303115205"/>
<feature type="region of interest" description="Disordered" evidence="1">
    <location>
        <begin position="98"/>
        <end position="129"/>
    </location>
</feature>
<organism evidence="2 3">
    <name type="scientific">Hornefia butyriciproducens</name>
    <dbReference type="NCBI Taxonomy" id="2652293"/>
    <lineage>
        <taxon>Bacteria</taxon>
        <taxon>Bacillati</taxon>
        <taxon>Bacillota</taxon>
        <taxon>Clostridia</taxon>
        <taxon>Peptostreptococcales</taxon>
        <taxon>Anaerovoracaceae</taxon>
        <taxon>Hornefia</taxon>
    </lineage>
</organism>